<evidence type="ECO:0000259" key="1">
    <source>
        <dbReference type="Pfam" id="PF13175"/>
    </source>
</evidence>
<dbReference type="Proteomes" id="UP000012040">
    <property type="component" value="Chromosome"/>
</dbReference>
<dbReference type="SUPFAM" id="SSF52540">
    <property type="entry name" value="P-loop containing nucleoside triphosphate hydrolases"/>
    <property type="match status" value="1"/>
</dbReference>
<accession>M4VQG1</accession>
<evidence type="ECO:0000313" key="5">
    <source>
        <dbReference type="Proteomes" id="UP000012040"/>
    </source>
</evidence>
<dbReference type="Pfam" id="PF20469">
    <property type="entry name" value="OLD-like_TOPRIM"/>
    <property type="match status" value="1"/>
</dbReference>
<keyword evidence="5" id="KW-1185">Reference proteome</keyword>
<dbReference type="InterPro" id="IPR051396">
    <property type="entry name" value="Bact_Antivir_Def_Nuclease"/>
</dbReference>
<evidence type="ECO:0000313" key="4">
    <source>
        <dbReference type="EMBL" id="AGH95394.1"/>
    </source>
</evidence>
<dbReference type="Gene3D" id="3.40.50.300">
    <property type="entry name" value="P-loop containing nucleotide triphosphate hydrolases"/>
    <property type="match status" value="1"/>
</dbReference>
<dbReference type="Pfam" id="PF13175">
    <property type="entry name" value="AAA_15"/>
    <property type="match status" value="1"/>
</dbReference>
<protein>
    <submittedName>
        <fullName evidence="4">Uncharacterized protein</fullName>
    </submittedName>
</protein>
<dbReference type="PATRIC" id="fig|1184267.3.peg.1192"/>
<dbReference type="CDD" id="cd01026">
    <property type="entry name" value="TOPRIM_OLD"/>
    <property type="match status" value="1"/>
</dbReference>
<reference evidence="4 5" key="1">
    <citation type="journal article" date="2013" name="ISME J.">
        <title>By their genes ye shall know them: genomic signatures of predatory bacteria.</title>
        <authorList>
            <person name="Pasternak Z."/>
            <person name="Pietrokovski S."/>
            <person name="Rotem O."/>
            <person name="Gophna U."/>
            <person name="Lurie-Weinberger M.N."/>
            <person name="Jurkevitch E."/>
        </authorList>
    </citation>
    <scope>NUCLEOTIDE SEQUENCE [LARGE SCALE GENOMIC DNA]</scope>
    <source>
        <strain evidence="4 5">JSS</strain>
    </source>
</reference>
<feature type="domain" description="Rad50/SbcC-type AAA" evidence="2">
    <location>
        <begin position="8"/>
        <end position="215"/>
    </location>
</feature>
<dbReference type="PANTHER" id="PTHR43581:SF2">
    <property type="entry name" value="EXCINUCLEASE ATPASE SUBUNIT"/>
    <property type="match status" value="1"/>
</dbReference>
<proteinExistence type="predicted"/>
<dbReference type="PANTHER" id="PTHR43581">
    <property type="entry name" value="ATP/GTP PHOSPHATASE"/>
    <property type="match status" value="1"/>
</dbReference>
<feature type="domain" description="Endonuclease GajA/Old nuclease/RecF-like AAA" evidence="1">
    <location>
        <begin position="336"/>
        <end position="391"/>
    </location>
</feature>
<dbReference type="RefSeq" id="WP_015469884.1">
    <property type="nucleotide sequence ID" value="NC_020813.1"/>
</dbReference>
<evidence type="ECO:0000259" key="2">
    <source>
        <dbReference type="Pfam" id="PF13476"/>
    </source>
</evidence>
<dbReference type="InterPro" id="IPR034139">
    <property type="entry name" value="TOPRIM_OLD"/>
</dbReference>
<dbReference type="OrthoDB" id="7410968at2"/>
<dbReference type="InterPro" id="IPR027417">
    <property type="entry name" value="P-loop_NTPase"/>
</dbReference>
<dbReference type="KEGG" id="bex:A11Q_1178"/>
<sequence length="624" mass="70398">MSNSTIKRLVISNIGPFGRNPTSIEISDLVCLVGQNNCGKSTVLDCYELAIKSSSIPADKIHKGAEDDPYVELWIEVAEKTPNIADKWLINDYAEYPGTPIIRSRWTWSRKTLSCERTTYDKETNSFPTEEKASGLDSVFSSRLPKPLRIGALDQPDKEKSSLIKLILEPIIKDLKNKIADDTSNLSKALSAFKDTMDQELIGYADTLKEIQNEIDGQFTNVFNDSNVSVTITPNKDFFDLDSYLTRISDILIKEEDRFFKINSQGTGAQRTLFWSLLKVRSALQSKLDTNNQKEKRSHDLSEAKRQLSVLQNKENLTSTDKKKITALTSKVSVLENTTDETFNRGYVLMIDEPEIALHPSAVRAAKDQLYKLSQDSGWQVMMTTHHPAFIDPTKDHTTIVRVEKRSSTSHTFRSTAANFNESEKNQLSALLKFDSNFSEIFFANTVFVVEGDTEYALFQELIDTTVLSTTPKKGRTVIRAGGKSTIPLILRILRQFKIPHSILHDTDSPKTKSGKKKNPAYVINKQIAEETKLTTNENIKVIHRVSVPNFEVENDIPSSGEGKPLDAVLMLSNTPFKNAIETLIKELSGEIQNTKCGDKYEDHLKSWIEKNNLEKDPRFIFTP</sequence>
<dbReference type="AlphaFoldDB" id="M4VQG1"/>
<name>M4VQG1_9BACT</name>
<dbReference type="eggNOG" id="COG3593">
    <property type="taxonomic scope" value="Bacteria"/>
</dbReference>
<evidence type="ECO:0000259" key="3">
    <source>
        <dbReference type="Pfam" id="PF20469"/>
    </source>
</evidence>
<organism evidence="4 5">
    <name type="scientific">Pseudobdellovibrio exovorus JSS</name>
    <dbReference type="NCBI Taxonomy" id="1184267"/>
    <lineage>
        <taxon>Bacteria</taxon>
        <taxon>Pseudomonadati</taxon>
        <taxon>Bdellovibrionota</taxon>
        <taxon>Bdellovibrionia</taxon>
        <taxon>Bdellovibrionales</taxon>
        <taxon>Pseudobdellovibrionaceae</taxon>
        <taxon>Pseudobdellovibrio</taxon>
    </lineage>
</organism>
<gene>
    <name evidence="4" type="ORF">A11Q_1178</name>
</gene>
<dbReference type="Pfam" id="PF13476">
    <property type="entry name" value="AAA_23"/>
    <property type="match status" value="1"/>
</dbReference>
<dbReference type="InterPro" id="IPR041685">
    <property type="entry name" value="AAA_GajA/Old/RecF-like"/>
</dbReference>
<feature type="domain" description="OLD protein-like TOPRIM" evidence="3">
    <location>
        <begin position="442"/>
        <end position="508"/>
    </location>
</feature>
<dbReference type="HOGENOM" id="CLU_017618_0_1_7"/>
<dbReference type="STRING" id="1184267.A11Q_1178"/>
<dbReference type="EMBL" id="CP003537">
    <property type="protein sequence ID" value="AGH95394.1"/>
    <property type="molecule type" value="Genomic_DNA"/>
</dbReference>
<dbReference type="InterPro" id="IPR038729">
    <property type="entry name" value="Rad50/SbcC_AAA"/>
</dbReference>